<accession>A0A6J6X296</accession>
<reference evidence="1" key="1">
    <citation type="submission" date="2020-05" db="EMBL/GenBank/DDBJ databases">
        <authorList>
            <person name="Chiriac C."/>
            <person name="Salcher M."/>
            <person name="Ghai R."/>
            <person name="Kavagutti S V."/>
        </authorList>
    </citation>
    <scope>NUCLEOTIDE SEQUENCE</scope>
</reference>
<dbReference type="SUPFAM" id="SSF48208">
    <property type="entry name" value="Six-hairpin glycosidases"/>
    <property type="match status" value="1"/>
</dbReference>
<sequence length="354" mass="38990">MPNNELLGNDLSNDLGNNLDDVITQDELRATAQSIASLQLSSGMIPWFVGGHCDPWNHVETAMALDVMGLHEQAQRAYEWLTSVQREDGSWFNYYLPDGSVEETKLDTNVCAYIGTGVWHHWMSTNDKQFVARMWPAVKRAMEWVLAMRRPDGTILWAREVNASPWDYALLTGCSSIRHALHCAANIGAIVGDSQPEWRAAADAIDEVINTNLAAFEPKLRWAMDWYYPVLTGALTGTEAKTRIAMQWEEFVIPSRGVRCVNDEDWVTAAETAECSLAHSAIGDIDTAKQLLSWTNAHRTESGAYLTGIVYPDRIVFPADECSAYTGAAVILAANAISGDTAASQIFGASTVLD</sequence>
<gene>
    <name evidence="1" type="ORF">UFOPK2975_00485</name>
</gene>
<dbReference type="InterPro" id="IPR012341">
    <property type="entry name" value="6hp_glycosidase-like_sf"/>
</dbReference>
<proteinExistence type="predicted"/>
<dbReference type="Gene3D" id="1.50.10.10">
    <property type="match status" value="1"/>
</dbReference>
<dbReference type="GO" id="GO:0005975">
    <property type="term" value="P:carbohydrate metabolic process"/>
    <property type="evidence" value="ECO:0007669"/>
    <property type="project" value="InterPro"/>
</dbReference>
<dbReference type="EMBL" id="CAFAAG010000023">
    <property type="protein sequence ID" value="CAB4789664.1"/>
    <property type="molecule type" value="Genomic_DNA"/>
</dbReference>
<organism evidence="1">
    <name type="scientific">freshwater metagenome</name>
    <dbReference type="NCBI Taxonomy" id="449393"/>
    <lineage>
        <taxon>unclassified sequences</taxon>
        <taxon>metagenomes</taxon>
        <taxon>ecological metagenomes</taxon>
    </lineage>
</organism>
<evidence type="ECO:0000313" key="1">
    <source>
        <dbReference type="EMBL" id="CAB4789664.1"/>
    </source>
</evidence>
<dbReference type="AlphaFoldDB" id="A0A6J6X296"/>
<dbReference type="InterPro" id="IPR008928">
    <property type="entry name" value="6-hairpin_glycosidase_sf"/>
</dbReference>
<protein>
    <submittedName>
        <fullName evidence="1">Unannotated protein</fullName>
    </submittedName>
</protein>
<name>A0A6J6X296_9ZZZZ</name>